<keyword evidence="5" id="KW-0812">Transmembrane</keyword>
<dbReference type="Pfam" id="PF08246">
    <property type="entry name" value="Inhibitor_I29"/>
    <property type="match status" value="1"/>
</dbReference>
<evidence type="ECO:0008006" key="10">
    <source>
        <dbReference type="Google" id="ProtNLM"/>
    </source>
</evidence>
<dbReference type="Gene3D" id="1.10.287.2250">
    <property type="match status" value="1"/>
</dbReference>
<dbReference type="EMBL" id="CM000642">
    <property type="protein sequence ID" value="EED92347.1"/>
    <property type="molecule type" value="Genomic_DNA"/>
</dbReference>
<feature type="compositionally biased region" description="Polar residues" evidence="4">
    <location>
        <begin position="981"/>
        <end position="991"/>
    </location>
</feature>
<evidence type="ECO:0000256" key="3">
    <source>
        <dbReference type="ARBA" id="ARBA00023157"/>
    </source>
</evidence>
<dbReference type="STRING" id="35128.B8C295"/>
<feature type="region of interest" description="Disordered" evidence="4">
    <location>
        <begin position="1"/>
        <end position="67"/>
    </location>
</feature>
<dbReference type="InterPro" id="IPR013128">
    <property type="entry name" value="Peptidase_C1A"/>
</dbReference>
<feature type="compositionally biased region" description="Low complexity" evidence="4">
    <location>
        <begin position="49"/>
        <end position="59"/>
    </location>
</feature>
<feature type="compositionally biased region" description="Low complexity" evidence="4">
    <location>
        <begin position="167"/>
        <end position="197"/>
    </location>
</feature>
<dbReference type="OMA" id="FLDMNHC"/>
<dbReference type="eggNOG" id="KOG1542">
    <property type="taxonomic scope" value="Eukaryota"/>
</dbReference>
<feature type="domain" description="Peptidase C1A papain C-terminal" evidence="6">
    <location>
        <begin position="843"/>
        <end position="1143"/>
    </location>
</feature>
<dbReference type="Gene3D" id="3.90.70.10">
    <property type="entry name" value="Cysteine proteinases"/>
    <property type="match status" value="1"/>
</dbReference>
<keyword evidence="5" id="KW-1133">Transmembrane helix</keyword>
<comment type="similarity">
    <text evidence="1">Belongs to the peptidase C1 family.</text>
</comment>
<dbReference type="SMART" id="SM00848">
    <property type="entry name" value="Inhibitor_I29"/>
    <property type="match status" value="1"/>
</dbReference>
<dbReference type="PROSITE" id="PS00639">
    <property type="entry name" value="THIOL_PROTEASE_HIS"/>
    <property type="match status" value="1"/>
</dbReference>
<evidence type="ECO:0000256" key="5">
    <source>
        <dbReference type="SAM" id="Phobius"/>
    </source>
</evidence>
<dbReference type="GO" id="GO:0005615">
    <property type="term" value="C:extracellular space"/>
    <property type="evidence" value="ECO:0000318"/>
    <property type="project" value="GO_Central"/>
</dbReference>
<evidence type="ECO:0000313" key="9">
    <source>
        <dbReference type="Proteomes" id="UP000001449"/>
    </source>
</evidence>
<feature type="compositionally biased region" description="Low complexity" evidence="4">
    <location>
        <begin position="277"/>
        <end position="296"/>
    </location>
</feature>
<dbReference type="Pfam" id="PF00112">
    <property type="entry name" value="Peptidase_C1"/>
    <property type="match status" value="1"/>
</dbReference>
<dbReference type="InterPro" id="IPR025660">
    <property type="entry name" value="Pept_his_AS"/>
</dbReference>
<reference evidence="8 9" key="2">
    <citation type="journal article" date="2008" name="Nature">
        <title>The Phaeodactylum genome reveals the evolutionary history of diatom genomes.</title>
        <authorList>
            <person name="Bowler C."/>
            <person name="Allen A.E."/>
            <person name="Badger J.H."/>
            <person name="Grimwood J."/>
            <person name="Jabbari K."/>
            <person name="Kuo A."/>
            <person name="Maheswari U."/>
            <person name="Martens C."/>
            <person name="Maumus F."/>
            <person name="Otillar R.P."/>
            <person name="Rayko E."/>
            <person name="Salamov A."/>
            <person name="Vandepoele K."/>
            <person name="Beszteri B."/>
            <person name="Gruber A."/>
            <person name="Heijde M."/>
            <person name="Katinka M."/>
            <person name="Mock T."/>
            <person name="Valentin K."/>
            <person name="Verret F."/>
            <person name="Berges J.A."/>
            <person name="Brownlee C."/>
            <person name="Cadoret J.P."/>
            <person name="Chiovitti A."/>
            <person name="Choi C.J."/>
            <person name="Coesel S."/>
            <person name="De Martino A."/>
            <person name="Detter J.C."/>
            <person name="Durkin C."/>
            <person name="Falciatore A."/>
            <person name="Fournet J."/>
            <person name="Haruta M."/>
            <person name="Huysman M.J."/>
            <person name="Jenkins B.D."/>
            <person name="Jiroutova K."/>
            <person name="Jorgensen R.E."/>
            <person name="Joubert Y."/>
            <person name="Kaplan A."/>
            <person name="Kroger N."/>
            <person name="Kroth P.G."/>
            <person name="La Roche J."/>
            <person name="Lindquist E."/>
            <person name="Lommer M."/>
            <person name="Martin-Jezequel V."/>
            <person name="Lopez P.J."/>
            <person name="Lucas S."/>
            <person name="Mangogna M."/>
            <person name="McGinnis K."/>
            <person name="Medlin L.K."/>
            <person name="Montsant A."/>
            <person name="Oudot-Le Secq M.P."/>
            <person name="Napoli C."/>
            <person name="Obornik M."/>
            <person name="Parker M.S."/>
            <person name="Petit J.L."/>
            <person name="Porcel B.M."/>
            <person name="Poulsen N."/>
            <person name="Robison M."/>
            <person name="Rychlewski L."/>
            <person name="Rynearson T.A."/>
            <person name="Schmutz J."/>
            <person name="Shapiro H."/>
            <person name="Siaut M."/>
            <person name="Stanley M."/>
            <person name="Sussman M.R."/>
            <person name="Taylor A.R."/>
            <person name="Vardi A."/>
            <person name="von Dassow P."/>
            <person name="Vyverman W."/>
            <person name="Willis A."/>
            <person name="Wyrwicz L.S."/>
            <person name="Rokhsar D.S."/>
            <person name="Weissenbach J."/>
            <person name="Armbrust E.V."/>
            <person name="Green B.R."/>
            <person name="Van de Peer Y."/>
            <person name="Grigoriev I.V."/>
        </authorList>
    </citation>
    <scope>NUCLEOTIDE SEQUENCE [LARGE SCALE GENOMIC DNA]</scope>
    <source>
        <strain evidence="8 9">CCMP1335</strain>
    </source>
</reference>
<keyword evidence="9" id="KW-1185">Reference proteome</keyword>
<feature type="region of interest" description="Disordered" evidence="4">
    <location>
        <begin position="272"/>
        <end position="299"/>
    </location>
</feature>
<dbReference type="InterPro" id="IPR000169">
    <property type="entry name" value="Pept_cys_AS"/>
</dbReference>
<evidence type="ECO:0000259" key="6">
    <source>
        <dbReference type="SMART" id="SM00645"/>
    </source>
</evidence>
<dbReference type="SUPFAM" id="SSF54001">
    <property type="entry name" value="Cysteine proteinases"/>
    <property type="match status" value="1"/>
</dbReference>
<dbReference type="InterPro" id="IPR039417">
    <property type="entry name" value="Peptidase_C1A_papain-like"/>
</dbReference>
<dbReference type="HOGENOM" id="CLU_277269_0_0_1"/>
<dbReference type="RefSeq" id="XP_002290595.1">
    <property type="nucleotide sequence ID" value="XM_002290559.1"/>
</dbReference>
<dbReference type="SMART" id="SM00645">
    <property type="entry name" value="Pept_C1"/>
    <property type="match status" value="1"/>
</dbReference>
<feature type="transmembrane region" description="Helical" evidence="5">
    <location>
        <begin position="386"/>
        <end position="406"/>
    </location>
</feature>
<keyword evidence="2" id="KW-0865">Zymogen</keyword>
<feature type="compositionally biased region" description="Acidic residues" evidence="4">
    <location>
        <begin position="36"/>
        <end position="46"/>
    </location>
</feature>
<dbReference type="GO" id="GO:0005764">
    <property type="term" value="C:lysosome"/>
    <property type="evidence" value="ECO:0000318"/>
    <property type="project" value="GO_Central"/>
</dbReference>
<dbReference type="GeneID" id="7451782"/>
<keyword evidence="3" id="KW-1015">Disulfide bond</keyword>
<dbReference type="Proteomes" id="UP000001449">
    <property type="component" value="Chromosome 5"/>
</dbReference>
<feature type="compositionally biased region" description="Polar residues" evidence="4">
    <location>
        <begin position="79"/>
        <end position="109"/>
    </location>
</feature>
<organism evidence="8 9">
    <name type="scientific">Thalassiosira pseudonana</name>
    <name type="common">Marine diatom</name>
    <name type="synonym">Cyclotella nana</name>
    <dbReference type="NCBI Taxonomy" id="35128"/>
    <lineage>
        <taxon>Eukaryota</taxon>
        <taxon>Sar</taxon>
        <taxon>Stramenopiles</taxon>
        <taxon>Ochrophyta</taxon>
        <taxon>Bacillariophyta</taxon>
        <taxon>Coscinodiscophyceae</taxon>
        <taxon>Thalassiosirophycidae</taxon>
        <taxon>Thalassiosirales</taxon>
        <taxon>Thalassiosiraceae</taxon>
        <taxon>Thalassiosira</taxon>
    </lineage>
</organism>
<sequence length="1145" mass="125558">MPRRRNYQSLYDDQNRGGGHSSDEDLLVQQRAQVLDSDDEASDNDGGESSASLTASATTINGGNSLNGRSLRLAQSYMNSQNGGDKYSSAQSPSANGNANVSPMNTSLNESHHESDTDDELMNPYIMNPFVSSGLMPPSMEMSTLSGNSGGEGGENDAREAHRNSAQQQQQHSQQWQTQQQNQQSQLHRQRHQQQTLPTFDPYSPINARVQQLRAQDELLHELEFEGEEESIDFLSTDGASRGDFSNCSFNNRISGEATASWRGDLLHEKQSTTLGEEPSFESSFSPFPKHSSSSSRNNVFVGEYGESIPLSGRARGSPKASAPGGARGVASSLLNVVKAVISSASYTASSLLYGNNPSTRFNNRTRFDGRIRGNNMRHHWGMLSYFRLFVIAMAALFALGTMTMVRHVMISDGAAETTAVKSNFMTNGQSVDGSQEEYAQRPNSLVIKKMEKAKKRWWNRLRHGGSDADANEGGQPSVEVYHNGEKTDAVVANEPSSIVEANETDNHDKVVGEHLEQVPIIVETGEDGSLLIKLPPPKLHLEQPPPQLGGSDTVVIKALESEALALRDGEDDETMYIRLPYPEQRRVLSDDTSGMTREELNSPLLGDYNSLSSHPNLIRRPPPPLAQSSHERKVNAKHHHLPYSAHEEHHPGVLNALRNEFESWREKHGKKYGSSEEKEERFHVWKNNHFGITEKNMKHGPCSLTGKAVFGHNVFSDLAPEEFQQRYLTGYHGPKAHVKENHSHTHQAAAGARGVSRGHKKNSDGEVDPPPLASVKRHPSIQRKLNEYAEEVEPSRLQGTRYKSSSFAGGCQWWDVSCMLRYVFGYQYIGGTREPVYDESSYPSALDWRNLGVVSSVHAQGSCGACWAITAVETIESAYAIATGNLLDLSEDEVIACDGSCEMCNGGWPQNAYKYVMKHGGLPVQSSNYDGDFLSSVTAVLAGESYDVSEYEMSSYFAKTCPSGVREGGNGNAAEDGDNSKSASQDYSSNSGAARYGKIKGYGYATKRCICYTDGSGCDCNDQNEKTAVLNVASYGPAAVCLEASLWQSYEGGIMTADIGCSSGFLDMNHCVEVVGYAFTDGNDNDGNGDQKSGSRDGGGEIREGYWIVKNQWSNYWGMNGYAWLKMGSNTCGILNDMTQVYME</sequence>
<gene>
    <name evidence="8" type="ORF">THAPSDRAFT_22637</name>
</gene>
<evidence type="ECO:0000256" key="4">
    <source>
        <dbReference type="SAM" id="MobiDB-lite"/>
    </source>
</evidence>
<dbReference type="PaxDb" id="35128-Thaps22637"/>
<feature type="region of interest" description="Disordered" evidence="4">
    <location>
        <begin position="736"/>
        <end position="781"/>
    </location>
</feature>
<dbReference type="GO" id="GO:0004197">
    <property type="term" value="F:cysteine-type endopeptidase activity"/>
    <property type="evidence" value="ECO:0000318"/>
    <property type="project" value="GO_Central"/>
</dbReference>
<feature type="region of interest" description="Disordered" evidence="4">
    <location>
        <begin position="969"/>
        <end position="991"/>
    </location>
</feature>
<name>B8C295_THAPS</name>
<reference evidence="8 9" key="1">
    <citation type="journal article" date="2004" name="Science">
        <title>The genome of the diatom Thalassiosira pseudonana: ecology, evolution, and metabolism.</title>
        <authorList>
            <person name="Armbrust E.V."/>
            <person name="Berges J.A."/>
            <person name="Bowler C."/>
            <person name="Green B.R."/>
            <person name="Martinez D."/>
            <person name="Putnam N.H."/>
            <person name="Zhou S."/>
            <person name="Allen A.E."/>
            <person name="Apt K.E."/>
            <person name="Bechner M."/>
            <person name="Brzezinski M.A."/>
            <person name="Chaal B.K."/>
            <person name="Chiovitti A."/>
            <person name="Davis A.K."/>
            <person name="Demarest M.S."/>
            <person name="Detter J.C."/>
            <person name="Glavina T."/>
            <person name="Goodstein D."/>
            <person name="Hadi M.Z."/>
            <person name="Hellsten U."/>
            <person name="Hildebrand M."/>
            <person name="Jenkins B.D."/>
            <person name="Jurka J."/>
            <person name="Kapitonov V.V."/>
            <person name="Kroger N."/>
            <person name="Lau W.W."/>
            <person name="Lane T.W."/>
            <person name="Larimer F.W."/>
            <person name="Lippmeier J.C."/>
            <person name="Lucas S."/>
            <person name="Medina M."/>
            <person name="Montsant A."/>
            <person name="Obornik M."/>
            <person name="Parker M.S."/>
            <person name="Palenik B."/>
            <person name="Pazour G.J."/>
            <person name="Richardson P.M."/>
            <person name="Rynearson T.A."/>
            <person name="Saito M.A."/>
            <person name="Schwartz D.C."/>
            <person name="Thamatrakoln K."/>
            <person name="Valentin K."/>
            <person name="Vardi A."/>
            <person name="Wilkerson F.P."/>
            <person name="Rokhsar D.S."/>
        </authorList>
    </citation>
    <scope>NUCLEOTIDE SEQUENCE [LARGE SCALE GENOMIC DNA]</scope>
    <source>
        <strain evidence="8 9">CCMP1335</strain>
    </source>
</reference>
<keyword evidence="5" id="KW-0472">Membrane</keyword>
<feature type="region of interest" description="Disordered" evidence="4">
    <location>
        <begin position="79"/>
        <end position="203"/>
    </location>
</feature>
<dbReference type="InterPro" id="IPR000668">
    <property type="entry name" value="Peptidase_C1A_C"/>
</dbReference>
<feature type="region of interest" description="Disordered" evidence="4">
    <location>
        <begin position="614"/>
        <end position="637"/>
    </location>
</feature>
<feature type="domain" description="Cathepsin propeptide inhibitor" evidence="7">
    <location>
        <begin position="662"/>
        <end position="724"/>
    </location>
</feature>
<evidence type="ECO:0000259" key="7">
    <source>
        <dbReference type="SMART" id="SM00848"/>
    </source>
</evidence>
<dbReference type="GO" id="GO:0051603">
    <property type="term" value="P:proteolysis involved in protein catabolic process"/>
    <property type="evidence" value="ECO:0000318"/>
    <property type="project" value="GO_Central"/>
</dbReference>
<dbReference type="AlphaFoldDB" id="B8C295"/>
<protein>
    <recommendedName>
        <fullName evidence="10">Peptidase C1A papain C-terminal domain-containing protein</fullName>
    </recommendedName>
</protein>
<evidence type="ECO:0000256" key="2">
    <source>
        <dbReference type="ARBA" id="ARBA00023145"/>
    </source>
</evidence>
<evidence type="ECO:0000256" key="1">
    <source>
        <dbReference type="ARBA" id="ARBA00008455"/>
    </source>
</evidence>
<dbReference type="KEGG" id="tps:THAPSDRAFT_22637"/>
<evidence type="ECO:0000313" key="8">
    <source>
        <dbReference type="EMBL" id="EED92347.1"/>
    </source>
</evidence>
<accession>B8C295</accession>
<dbReference type="CDD" id="cd02248">
    <property type="entry name" value="Peptidase_C1A"/>
    <property type="match status" value="1"/>
</dbReference>
<dbReference type="InterPro" id="IPR013201">
    <property type="entry name" value="Prot_inhib_I29"/>
</dbReference>
<dbReference type="InParanoid" id="B8C295"/>
<dbReference type="PROSITE" id="PS00139">
    <property type="entry name" value="THIOL_PROTEASE_CYS"/>
    <property type="match status" value="1"/>
</dbReference>
<dbReference type="InterPro" id="IPR038765">
    <property type="entry name" value="Papain-like_cys_pep_sf"/>
</dbReference>
<proteinExistence type="inferred from homology"/>
<dbReference type="PANTHER" id="PTHR12411">
    <property type="entry name" value="CYSTEINE PROTEASE FAMILY C1-RELATED"/>
    <property type="match status" value="1"/>
</dbReference>